<name>A0A1E7Z4F7_9GAMM</name>
<gene>
    <name evidence="2" type="ORF">ACZ87_00079</name>
    <name evidence="1" type="ORF">BBW68_00780</name>
</gene>
<evidence type="ECO:0000313" key="1">
    <source>
        <dbReference type="EMBL" id="OFC63626.1"/>
    </source>
</evidence>
<dbReference type="Proteomes" id="UP000244334">
    <property type="component" value="Unassembled WGS sequence"/>
</dbReference>
<dbReference type="EMBL" id="MAYS01000057">
    <property type="protein sequence ID" value="OFC63626.1"/>
    <property type="molecule type" value="Genomic_DNA"/>
</dbReference>
<protein>
    <submittedName>
        <fullName evidence="1">Uncharacterized protein</fullName>
    </submittedName>
</protein>
<organism evidence="1 3">
    <name type="scientific">Candidatus Erwinia dacicola</name>
    <dbReference type="NCBI Taxonomy" id="252393"/>
    <lineage>
        <taxon>Bacteria</taxon>
        <taxon>Pseudomonadati</taxon>
        <taxon>Pseudomonadota</taxon>
        <taxon>Gammaproteobacteria</taxon>
        <taxon>Enterobacterales</taxon>
        <taxon>Erwiniaceae</taxon>
        <taxon>Erwinia</taxon>
    </lineage>
</organism>
<dbReference type="OrthoDB" id="6637475at2"/>
<accession>A0A1E7Z4F7</accession>
<evidence type="ECO:0000313" key="2">
    <source>
        <dbReference type="EMBL" id="RAP73076.1"/>
    </source>
</evidence>
<proteinExistence type="predicted"/>
<dbReference type="EMBL" id="LJAM02000004">
    <property type="protein sequence ID" value="RAP73076.1"/>
    <property type="molecule type" value="Genomic_DNA"/>
</dbReference>
<evidence type="ECO:0000313" key="3">
    <source>
        <dbReference type="Proteomes" id="UP000243534"/>
    </source>
</evidence>
<keyword evidence="4" id="KW-1185">Reference proteome</keyword>
<evidence type="ECO:0000313" key="4">
    <source>
        <dbReference type="Proteomes" id="UP000244334"/>
    </source>
</evidence>
<sequence length="162" mass="17679">MKNISQAASFIEIQTAARNIGMDVITGATLFELWKGDRYKGGYPTLEMLAHEVSLHLSMAADAAAERASQFELVRTALENQGATEAAVLHHGKVIGLCTTSAGRGKSIQLANAVTDDGRPLNTHNLEISRSKQNLKAAQLKSQFTARIYDGEIFYVCQHDPY</sequence>
<comment type="caution">
    <text evidence="1">The sequence shown here is derived from an EMBL/GenBank/DDBJ whole genome shotgun (WGS) entry which is preliminary data.</text>
</comment>
<dbReference type="AlphaFoldDB" id="A0A1E7Z4F7"/>
<reference evidence="2 4" key="2">
    <citation type="submission" date="2018-04" db="EMBL/GenBank/DDBJ databases">
        <title>Genomes of the Obligate Erwinia dacicola and Facultative Enterobacter sp. OLF Endosymbionts of the Olive Fruit fly, Bactrocera oleae.</title>
        <authorList>
            <person name="Estes A.M."/>
            <person name="Hearn D.J."/>
            <person name="Agarwal S."/>
            <person name="Pierson E.A."/>
            <person name="Dunning-Hotopp J.C."/>
        </authorList>
    </citation>
    <scope>NUCLEOTIDE SEQUENCE [LARGE SCALE GENOMIC DNA]</scope>
    <source>
        <strain evidence="2 4">Oroville</strain>
    </source>
</reference>
<reference evidence="1 3" key="1">
    <citation type="submission" date="2016-07" db="EMBL/GenBank/DDBJ databases">
        <authorList>
            <person name="Yuval B."/>
        </authorList>
    </citation>
    <scope>NUCLEOTIDE SEQUENCE [LARGE SCALE GENOMIC DNA]</scope>
    <source>
        <strain evidence="1 3">IL</strain>
    </source>
</reference>
<dbReference type="Proteomes" id="UP000243534">
    <property type="component" value="Unassembled WGS sequence"/>
</dbReference>
<dbReference type="RefSeq" id="WP_070133711.1">
    <property type="nucleotide sequence ID" value="NZ_LJAM02000004.1"/>
</dbReference>